<protein>
    <submittedName>
        <fullName evidence="1">Uncharacterized protein</fullName>
    </submittedName>
</protein>
<dbReference type="EMBL" id="CP002193">
    <property type="protein sequence ID" value="AFD27695.1"/>
    <property type="molecule type" value="Genomic_DNA"/>
</dbReference>
<accession>H8H2E8</accession>
<dbReference type="AlphaFoldDB" id="H8H2E8"/>
<name>H8H2E8_DEIGI</name>
<evidence type="ECO:0000313" key="1">
    <source>
        <dbReference type="EMBL" id="AFD27695.1"/>
    </source>
</evidence>
<evidence type="ECO:0000313" key="2">
    <source>
        <dbReference type="Proteomes" id="UP000007575"/>
    </source>
</evidence>
<sequence length="114" mass="12585">MPMSQQEAEALAQKLLAEHPQAAYSTFWDQGDLYLKAERGEPGGVTLAVIGITSIAISDYGTAAIQFTVDRMREAALYQAHVADHEVIALRVLIKSDAIPKPEEWKRPDVHTII</sequence>
<keyword evidence="2" id="KW-1185">Reference proteome</keyword>
<geneLocation type="plasmid" evidence="1 2">
    <name>P2</name>
</geneLocation>
<proteinExistence type="predicted"/>
<keyword evidence="1" id="KW-0614">Plasmid</keyword>
<gene>
    <name evidence="1" type="ordered locus">DGo_PB0426</name>
</gene>
<dbReference type="HOGENOM" id="CLU_2116996_0_0_0"/>
<reference evidence="1 2" key="1">
    <citation type="journal article" date="2012" name="PLoS ONE">
        <title>Genome sequence and transcriptome analysis of the radioresistant bacterium Deinococcus gobiensis: insights into the extreme environmental adaptations.</title>
        <authorList>
            <person name="Yuan M."/>
            <person name="Chen M."/>
            <person name="Zhang W."/>
            <person name="Lu W."/>
            <person name="Wang J."/>
            <person name="Yang M."/>
            <person name="Zhao P."/>
            <person name="Tang R."/>
            <person name="Li X."/>
            <person name="Hao Y."/>
            <person name="Zhou Z."/>
            <person name="Zhan Y."/>
            <person name="Yu H."/>
            <person name="Teng C."/>
            <person name="Yan Y."/>
            <person name="Ping S."/>
            <person name="Wang Y."/>
            <person name="Lin M."/>
        </authorList>
    </citation>
    <scope>NUCLEOTIDE SEQUENCE [LARGE SCALE GENOMIC DNA]</scope>
    <source>
        <strain evidence="2">DSM 21396 / JCM 16679 / CGMCC 1.7299 / I-0</strain>
        <plasmid evidence="1">P2</plasmid>
    </source>
</reference>
<dbReference type="Proteomes" id="UP000007575">
    <property type="component" value="Plasmid P2"/>
</dbReference>
<dbReference type="KEGG" id="dgo:DGo_PB0426"/>
<organism evidence="1 2">
    <name type="scientific">Deinococcus gobiensis (strain DSM 21396 / JCM 16679 / CGMCC 1.7299 / I-0)</name>
    <dbReference type="NCBI Taxonomy" id="745776"/>
    <lineage>
        <taxon>Bacteria</taxon>
        <taxon>Thermotogati</taxon>
        <taxon>Deinococcota</taxon>
        <taxon>Deinococci</taxon>
        <taxon>Deinococcales</taxon>
        <taxon>Deinococcaceae</taxon>
        <taxon>Deinococcus</taxon>
    </lineage>
</organism>